<accession>A0A2T4JC49</accession>
<keyword evidence="2" id="KW-0378">Hydrolase</keyword>
<dbReference type="Pfam" id="PF03372">
    <property type="entry name" value="Exo_endo_phos"/>
    <property type="match status" value="1"/>
</dbReference>
<dbReference type="Gene3D" id="3.60.10.10">
    <property type="entry name" value="Endonuclease/exonuclease/phosphatase"/>
    <property type="match status" value="1"/>
</dbReference>
<keyword evidence="2" id="KW-0255">Endonuclease</keyword>
<organism evidence="2 3">
    <name type="scientific">Phaeovulum veldkampii DSM 11550</name>
    <dbReference type="NCBI Taxonomy" id="1185920"/>
    <lineage>
        <taxon>Bacteria</taxon>
        <taxon>Pseudomonadati</taxon>
        <taxon>Pseudomonadota</taxon>
        <taxon>Alphaproteobacteria</taxon>
        <taxon>Rhodobacterales</taxon>
        <taxon>Paracoccaceae</taxon>
        <taxon>Phaeovulum</taxon>
    </lineage>
</organism>
<dbReference type="SUPFAM" id="SSF56219">
    <property type="entry name" value="DNase I-like"/>
    <property type="match status" value="1"/>
</dbReference>
<dbReference type="RefSeq" id="WP_107325943.1">
    <property type="nucleotide sequence ID" value="NZ_NHSP01000091.1"/>
</dbReference>
<name>A0A2T4JC49_9RHOB</name>
<dbReference type="OrthoDB" id="6199360at2"/>
<dbReference type="EMBL" id="PZKF01000044">
    <property type="protein sequence ID" value="PTE15486.1"/>
    <property type="molecule type" value="Genomic_DNA"/>
</dbReference>
<proteinExistence type="predicted"/>
<comment type="caution">
    <text evidence="2">The sequence shown here is derived from an EMBL/GenBank/DDBJ whole genome shotgun (WGS) entry which is preliminary data.</text>
</comment>
<dbReference type="AlphaFoldDB" id="A0A2T4JC49"/>
<evidence type="ECO:0000313" key="2">
    <source>
        <dbReference type="EMBL" id="PTE15486.1"/>
    </source>
</evidence>
<dbReference type="GO" id="GO:0004519">
    <property type="term" value="F:endonuclease activity"/>
    <property type="evidence" value="ECO:0007669"/>
    <property type="project" value="UniProtKB-KW"/>
</dbReference>
<dbReference type="InterPro" id="IPR036691">
    <property type="entry name" value="Endo/exonu/phosph_ase_sf"/>
</dbReference>
<dbReference type="Proteomes" id="UP000241899">
    <property type="component" value="Unassembled WGS sequence"/>
</dbReference>
<keyword evidence="3" id="KW-1185">Reference proteome</keyword>
<gene>
    <name evidence="2" type="ORF">C5F46_13915</name>
</gene>
<evidence type="ECO:0000259" key="1">
    <source>
        <dbReference type="Pfam" id="PF03372"/>
    </source>
</evidence>
<feature type="domain" description="Endonuclease/exonuclease/phosphatase" evidence="1">
    <location>
        <begin position="5"/>
        <end position="328"/>
    </location>
</feature>
<dbReference type="InterPro" id="IPR005135">
    <property type="entry name" value="Endo/exonuclease/phosphatase"/>
</dbReference>
<sequence length="337" mass="37158">MRIATYNVEWFSNLFDRHGQFMADDAPSGRFNVTCGEQVAALGRVFCALDADAVLVVEAPEMNKRRNTVTMLERFAARFGLRTHRAMMGFVNHTQQEIALLYDPQVVSAEHDPMGSDFGPDRFDGSFLIDLNTDGNPDTVTFTKPPLEAALTLKSGPQLRLIGVHIKSKAPRGGISPEAEIRLAIENRRKQLAQCIWLRGRVAAHLMAGDSLVVLGDFNDGPGLDEYEKLFGRSGIEIVLGEEALPALRLADPHAAPACGHPTLATPASARFYLDEEGQFFSAMLDFVMLSPDLCARGPKWRIWHPFDDPACYADADLREALLTASDHFPVSVDISF</sequence>
<evidence type="ECO:0000313" key="3">
    <source>
        <dbReference type="Proteomes" id="UP000241899"/>
    </source>
</evidence>
<protein>
    <submittedName>
        <fullName evidence="2">Endonuclease</fullName>
    </submittedName>
</protein>
<keyword evidence="2" id="KW-0540">Nuclease</keyword>
<reference evidence="2 3" key="1">
    <citation type="submission" date="2018-03" db="EMBL/GenBank/DDBJ databases">
        <title>Rhodobacter veldkampii.</title>
        <authorList>
            <person name="Meyer T.E."/>
            <person name="Miller S."/>
            <person name="Lodha T."/>
            <person name="Gandham S."/>
            <person name="Chintalapati S."/>
            <person name="Chintalapati V.R."/>
        </authorList>
    </citation>
    <scope>NUCLEOTIDE SEQUENCE [LARGE SCALE GENOMIC DNA]</scope>
    <source>
        <strain evidence="2 3">DSM 11550</strain>
    </source>
</reference>